<evidence type="ECO:0000256" key="1">
    <source>
        <dbReference type="SAM" id="MobiDB-lite"/>
    </source>
</evidence>
<evidence type="ECO:0000313" key="3">
    <source>
        <dbReference type="Proteomes" id="UP001307889"/>
    </source>
</evidence>
<proteinExistence type="predicted"/>
<accession>A0ABN7B1F5</accession>
<reference evidence="2 3" key="1">
    <citation type="submission" date="2023-09" db="EMBL/GenBank/DDBJ databases">
        <title>Nesidiocoris tenuis whole genome shotgun sequence.</title>
        <authorList>
            <person name="Shibata T."/>
            <person name="Shimoda M."/>
            <person name="Kobayashi T."/>
            <person name="Uehara T."/>
        </authorList>
    </citation>
    <scope>NUCLEOTIDE SEQUENCE [LARGE SCALE GENOMIC DNA]</scope>
    <source>
        <strain evidence="2 3">Japan</strain>
    </source>
</reference>
<evidence type="ECO:0000313" key="2">
    <source>
        <dbReference type="EMBL" id="BES98245.1"/>
    </source>
</evidence>
<name>A0ABN7B1F5_9HEMI</name>
<dbReference type="Proteomes" id="UP001307889">
    <property type="component" value="Chromosome 9"/>
</dbReference>
<sequence length="89" mass="9611">MTGRPTFHPLSKQIVPNPTAAVAAVQFSRNLFKAPIPTDCRPESAPATLGPLVRPPAGIERPQYRRLIRRGGQGPDENPLAIGTCRPDC</sequence>
<organism evidence="2 3">
    <name type="scientific">Nesidiocoris tenuis</name>
    <dbReference type="NCBI Taxonomy" id="355587"/>
    <lineage>
        <taxon>Eukaryota</taxon>
        <taxon>Metazoa</taxon>
        <taxon>Ecdysozoa</taxon>
        <taxon>Arthropoda</taxon>
        <taxon>Hexapoda</taxon>
        <taxon>Insecta</taxon>
        <taxon>Pterygota</taxon>
        <taxon>Neoptera</taxon>
        <taxon>Paraneoptera</taxon>
        <taxon>Hemiptera</taxon>
        <taxon>Heteroptera</taxon>
        <taxon>Panheteroptera</taxon>
        <taxon>Cimicomorpha</taxon>
        <taxon>Miridae</taxon>
        <taxon>Dicyphina</taxon>
        <taxon>Nesidiocoris</taxon>
    </lineage>
</organism>
<dbReference type="EMBL" id="AP028917">
    <property type="protein sequence ID" value="BES98245.1"/>
    <property type="molecule type" value="Genomic_DNA"/>
</dbReference>
<keyword evidence="3" id="KW-1185">Reference proteome</keyword>
<feature type="region of interest" description="Disordered" evidence="1">
    <location>
        <begin position="69"/>
        <end position="89"/>
    </location>
</feature>
<protein>
    <submittedName>
        <fullName evidence="2">Uncharacterized protein</fullName>
    </submittedName>
</protein>
<gene>
    <name evidence="2" type="ORF">NTJ_11060</name>
</gene>